<sequence length="151" mass="17284">MRAATVLTVAAAVAAPVFVSAAPSEHYSRDLDGEVLARRMFKAMVQGAADGAGQGLETTVHRFTKLSKSNKPRPRVRLPKYVPPAQKSINSRGLHSMEWFDHGDREDDDFHHDDQEHFEHYDEELEHHHDEEHFEHHVRELVARALFNELD</sequence>
<organism evidence="2 3">
    <name type="scientific">Fibroporia radiculosa</name>
    <dbReference type="NCBI Taxonomy" id="599839"/>
    <lineage>
        <taxon>Eukaryota</taxon>
        <taxon>Fungi</taxon>
        <taxon>Dikarya</taxon>
        <taxon>Basidiomycota</taxon>
        <taxon>Agaricomycotina</taxon>
        <taxon>Agaricomycetes</taxon>
        <taxon>Polyporales</taxon>
        <taxon>Fibroporiaceae</taxon>
        <taxon>Fibroporia</taxon>
    </lineage>
</organism>
<accession>J4GIL0</accession>
<reference evidence="2 3" key="1">
    <citation type="journal article" date="2012" name="Appl. Environ. Microbiol.">
        <title>Short-read sequencing for genomic analysis of the brown rot fungus Fibroporia radiculosa.</title>
        <authorList>
            <person name="Tang J.D."/>
            <person name="Perkins A.D."/>
            <person name="Sonstegard T.S."/>
            <person name="Schroeder S.G."/>
            <person name="Burgess S.C."/>
            <person name="Diehl S.V."/>
        </authorList>
    </citation>
    <scope>NUCLEOTIDE SEQUENCE [LARGE SCALE GENOMIC DNA]</scope>
    <source>
        <strain evidence="2 3">TFFH 294</strain>
    </source>
</reference>
<dbReference type="RefSeq" id="XP_012178063.1">
    <property type="nucleotide sequence ID" value="XM_012322673.1"/>
</dbReference>
<dbReference type="InParanoid" id="J4GIL0"/>
<name>J4GIL0_9APHY</name>
<protein>
    <submittedName>
        <fullName evidence="2">Uncharacterized protein</fullName>
    </submittedName>
</protein>
<feature type="chain" id="PRO_5003778442" evidence="1">
    <location>
        <begin position="22"/>
        <end position="151"/>
    </location>
</feature>
<evidence type="ECO:0000256" key="1">
    <source>
        <dbReference type="SAM" id="SignalP"/>
    </source>
</evidence>
<dbReference type="HOGENOM" id="CLU_1731492_0_0_1"/>
<dbReference type="EMBL" id="HE796900">
    <property type="protein sequence ID" value="CCL98780.1"/>
    <property type="molecule type" value="Genomic_DNA"/>
</dbReference>
<evidence type="ECO:0000313" key="2">
    <source>
        <dbReference type="EMBL" id="CCL98780.1"/>
    </source>
</evidence>
<dbReference type="GeneID" id="24093691"/>
<dbReference type="AlphaFoldDB" id="J4GIL0"/>
<proteinExistence type="predicted"/>
<gene>
    <name evidence="2" type="ORF">FIBRA_00785</name>
</gene>
<evidence type="ECO:0000313" key="3">
    <source>
        <dbReference type="Proteomes" id="UP000006352"/>
    </source>
</evidence>
<dbReference type="Proteomes" id="UP000006352">
    <property type="component" value="Unassembled WGS sequence"/>
</dbReference>
<keyword evidence="1" id="KW-0732">Signal</keyword>
<keyword evidence="3" id="KW-1185">Reference proteome</keyword>
<feature type="signal peptide" evidence="1">
    <location>
        <begin position="1"/>
        <end position="21"/>
    </location>
</feature>